<keyword evidence="1" id="KW-1133">Transmembrane helix</keyword>
<dbReference type="AlphaFoldDB" id="A0A1W1BNU8"/>
<evidence type="ECO:0000256" key="1">
    <source>
        <dbReference type="SAM" id="Phobius"/>
    </source>
</evidence>
<dbReference type="Pfam" id="PF05545">
    <property type="entry name" value="FixQ"/>
    <property type="match status" value="1"/>
</dbReference>
<keyword evidence="2" id="KW-0560">Oxidoreductase</keyword>
<keyword evidence="1" id="KW-0472">Membrane</keyword>
<feature type="transmembrane region" description="Helical" evidence="1">
    <location>
        <begin position="6"/>
        <end position="26"/>
    </location>
</feature>
<evidence type="ECO:0000313" key="2">
    <source>
        <dbReference type="EMBL" id="SFV55250.1"/>
    </source>
</evidence>
<sequence length="73" mass="8379">MDIAQLQAYGYFIMTVGLAIGLYAYIYHLYSKRKDADGVDYEKYSNMALKDDIADTPVNATSRDKKYRKGIKK</sequence>
<name>A0A1W1BNU8_9ZZZZ</name>
<accession>A0A1W1BNU8</accession>
<dbReference type="InterPro" id="IPR014107">
    <property type="entry name" value="Cyt_c_oxidase_cbb3_CcoQ"/>
</dbReference>
<dbReference type="EMBL" id="FPHF01000029">
    <property type="protein sequence ID" value="SFV55250.1"/>
    <property type="molecule type" value="Genomic_DNA"/>
</dbReference>
<gene>
    <name evidence="2" type="ORF">MNB_SM-4-1490</name>
</gene>
<reference evidence="2" key="1">
    <citation type="submission" date="2016-10" db="EMBL/GenBank/DDBJ databases">
        <authorList>
            <person name="de Groot N.N."/>
        </authorList>
    </citation>
    <scope>NUCLEOTIDE SEQUENCE</scope>
</reference>
<dbReference type="InterPro" id="IPR008621">
    <property type="entry name" value="Cbb3-typ_cyt_oxidase_comp"/>
</dbReference>
<keyword evidence="1" id="KW-0812">Transmembrane</keyword>
<dbReference type="EC" id="1.9.3.1" evidence="2"/>
<dbReference type="GO" id="GO:0016491">
    <property type="term" value="F:oxidoreductase activity"/>
    <property type="evidence" value="ECO:0007669"/>
    <property type="project" value="UniProtKB-KW"/>
</dbReference>
<proteinExistence type="predicted"/>
<protein>
    <submittedName>
        <fullName evidence="2">Cytochrome c oxidase subunit CcoQ</fullName>
        <ecNumber evidence="2">1.9.3.1</ecNumber>
    </submittedName>
</protein>
<dbReference type="NCBIfam" id="TIGR02736">
    <property type="entry name" value="cbb3_Q_epsi"/>
    <property type="match status" value="1"/>
</dbReference>
<organism evidence="2">
    <name type="scientific">hydrothermal vent metagenome</name>
    <dbReference type="NCBI Taxonomy" id="652676"/>
    <lineage>
        <taxon>unclassified sequences</taxon>
        <taxon>metagenomes</taxon>
        <taxon>ecological metagenomes</taxon>
    </lineage>
</organism>